<dbReference type="AlphaFoldDB" id="A0A9D5C231"/>
<name>A0A9D5C231_9LILI</name>
<dbReference type="OrthoDB" id="1923394at2759"/>
<evidence type="ECO:0000313" key="2">
    <source>
        <dbReference type="Proteomes" id="UP001085076"/>
    </source>
</evidence>
<dbReference type="PANTHER" id="PTHR33052">
    <property type="entry name" value="DUF4228 DOMAIN PROTEIN-RELATED"/>
    <property type="match status" value="1"/>
</dbReference>
<dbReference type="EMBL" id="JAGGNH010000008">
    <property type="protein sequence ID" value="KAJ0965301.1"/>
    <property type="molecule type" value="Genomic_DNA"/>
</dbReference>
<accession>A0A9D5C231</accession>
<proteinExistence type="predicted"/>
<dbReference type="Pfam" id="PF14009">
    <property type="entry name" value="PADRE"/>
    <property type="match status" value="1"/>
</dbReference>
<keyword evidence="2" id="KW-1185">Reference proteome</keyword>
<sequence length="168" mass="19226">MNGDHHQVSSPLRIIHAGGLVEQYYMAIPASEIMRKYPKAVLARPEVFHKPWDSLVGPNEILSLGEKLYIIPRHTVLKLQRRIQRSCDHKTECNSCTTTHCMLPKNSEGVRKFELSRIETADKMKAVQFGKRRRVRMVAMWQPSLTVIDEASPLAQCSSDSPEIWTDE</sequence>
<evidence type="ECO:0000313" key="1">
    <source>
        <dbReference type="EMBL" id="KAJ0965301.1"/>
    </source>
</evidence>
<organism evidence="1 2">
    <name type="scientific">Dioscorea zingiberensis</name>
    <dbReference type="NCBI Taxonomy" id="325984"/>
    <lineage>
        <taxon>Eukaryota</taxon>
        <taxon>Viridiplantae</taxon>
        <taxon>Streptophyta</taxon>
        <taxon>Embryophyta</taxon>
        <taxon>Tracheophyta</taxon>
        <taxon>Spermatophyta</taxon>
        <taxon>Magnoliopsida</taxon>
        <taxon>Liliopsida</taxon>
        <taxon>Dioscoreales</taxon>
        <taxon>Dioscoreaceae</taxon>
        <taxon>Dioscorea</taxon>
    </lineage>
</organism>
<dbReference type="Proteomes" id="UP001085076">
    <property type="component" value="Miscellaneous, Linkage group lg08"/>
</dbReference>
<gene>
    <name evidence="1" type="ORF">J5N97_026439</name>
</gene>
<reference evidence="1" key="1">
    <citation type="submission" date="2021-03" db="EMBL/GenBank/DDBJ databases">
        <authorList>
            <person name="Li Z."/>
            <person name="Yang C."/>
        </authorList>
    </citation>
    <scope>NUCLEOTIDE SEQUENCE</scope>
    <source>
        <strain evidence="1">Dzin_1.0</strain>
        <tissue evidence="1">Leaf</tissue>
    </source>
</reference>
<dbReference type="InterPro" id="IPR025322">
    <property type="entry name" value="PADRE_dom"/>
</dbReference>
<protein>
    <submittedName>
        <fullName evidence="1">Uncharacterized protein</fullName>
    </submittedName>
</protein>
<reference evidence="1" key="2">
    <citation type="journal article" date="2022" name="Hortic Res">
        <title>The genome of Dioscorea zingiberensis sheds light on the biosynthesis, origin and evolution of the medicinally important diosgenin saponins.</title>
        <authorList>
            <person name="Li Y."/>
            <person name="Tan C."/>
            <person name="Li Z."/>
            <person name="Guo J."/>
            <person name="Li S."/>
            <person name="Chen X."/>
            <person name="Wang C."/>
            <person name="Dai X."/>
            <person name="Yang H."/>
            <person name="Song W."/>
            <person name="Hou L."/>
            <person name="Xu J."/>
            <person name="Tong Z."/>
            <person name="Xu A."/>
            <person name="Yuan X."/>
            <person name="Wang W."/>
            <person name="Yang Q."/>
            <person name="Chen L."/>
            <person name="Sun Z."/>
            <person name="Wang K."/>
            <person name="Pan B."/>
            <person name="Chen J."/>
            <person name="Bao Y."/>
            <person name="Liu F."/>
            <person name="Qi X."/>
            <person name="Gang D.R."/>
            <person name="Wen J."/>
            <person name="Li J."/>
        </authorList>
    </citation>
    <scope>NUCLEOTIDE SEQUENCE</scope>
    <source>
        <strain evidence="1">Dzin_1.0</strain>
    </source>
</reference>
<comment type="caution">
    <text evidence="1">The sequence shown here is derived from an EMBL/GenBank/DDBJ whole genome shotgun (WGS) entry which is preliminary data.</text>
</comment>